<keyword evidence="1" id="KW-0472">Membrane</keyword>
<dbReference type="EMBL" id="JBBYXI010000001">
    <property type="protein sequence ID" value="MEN3929680.1"/>
    <property type="molecule type" value="Genomic_DNA"/>
</dbReference>
<feature type="transmembrane region" description="Helical" evidence="1">
    <location>
        <begin position="88"/>
        <end position="110"/>
    </location>
</feature>
<gene>
    <name evidence="3" type="ORF">WJT86_01230</name>
</gene>
<protein>
    <submittedName>
        <fullName evidence="3">DUF1700 domain-containing protein</fullName>
    </submittedName>
</protein>
<dbReference type="RefSeq" id="WP_346335674.1">
    <property type="nucleotide sequence ID" value="NZ_JBBYXI010000001.1"/>
</dbReference>
<organism evidence="3 4">
    <name type="scientific">Hohaiivirga grylli</name>
    <dbReference type="NCBI Taxonomy" id="3133970"/>
    <lineage>
        <taxon>Bacteria</taxon>
        <taxon>Pseudomonadati</taxon>
        <taxon>Pseudomonadota</taxon>
        <taxon>Alphaproteobacteria</taxon>
        <taxon>Hyphomicrobiales</taxon>
        <taxon>Methylobacteriaceae</taxon>
        <taxon>Hohaiivirga</taxon>
    </lineage>
</organism>
<evidence type="ECO:0000259" key="2">
    <source>
        <dbReference type="Pfam" id="PF10988"/>
    </source>
</evidence>
<evidence type="ECO:0000313" key="4">
    <source>
        <dbReference type="Proteomes" id="UP001418637"/>
    </source>
</evidence>
<dbReference type="Pfam" id="PF22564">
    <property type="entry name" value="HAAS"/>
    <property type="match status" value="1"/>
</dbReference>
<proteinExistence type="predicted"/>
<keyword evidence="4" id="KW-1185">Reference proteome</keyword>
<name>A0ABV0BG62_9HYPH</name>
<keyword evidence="1" id="KW-1133">Transmembrane helix</keyword>
<feature type="transmembrane region" description="Helical" evidence="1">
    <location>
        <begin position="122"/>
        <end position="143"/>
    </location>
</feature>
<comment type="caution">
    <text evidence="3">The sequence shown here is derived from an EMBL/GenBank/DDBJ whole genome shotgun (WGS) entry which is preliminary data.</text>
</comment>
<keyword evidence="1" id="KW-0812">Transmembrane</keyword>
<dbReference type="Pfam" id="PF10988">
    <property type="entry name" value="DUF2807"/>
    <property type="match status" value="1"/>
</dbReference>
<dbReference type="InterPro" id="IPR021255">
    <property type="entry name" value="DUF2807"/>
</dbReference>
<evidence type="ECO:0000313" key="3">
    <source>
        <dbReference type="EMBL" id="MEN3929680.1"/>
    </source>
</evidence>
<dbReference type="Gene3D" id="2.160.20.120">
    <property type="match status" value="1"/>
</dbReference>
<evidence type="ECO:0000256" key="1">
    <source>
        <dbReference type="SAM" id="Phobius"/>
    </source>
</evidence>
<sequence>MNRAAFLAQLETSLRSLPIQVRDEFLGDYRSHFDEASAEGRSEAETAKALGNPDLLAREYLQDYFNVRQSRNFSPVFMTQAVLVKIGLIGLIPYAGPILLMAFLVIIAGFTGLTGAAGLQSVLIDIALFILAIVCTTFIYRFVSDRKKLDTDTLIEQELLWSPGQSMTIAVAADVSWKPAAHPKATIKTYPWLMEHLQLNSETLHSPFKVRFFSRYKIQLELEGPAIPKWLLIGSGTLHLQNIQQSELDLSVEGSGDIIATGFTDHARINIKGTGEIDIGQLSQRETFVNLNGMGDATIAPTERAIITMSGRGDVKLLTHPPVIETTTDGKGDIRFADGTLIK</sequence>
<dbReference type="Proteomes" id="UP001418637">
    <property type="component" value="Unassembled WGS sequence"/>
</dbReference>
<accession>A0ABV0BG62</accession>
<feature type="domain" description="Putative auto-transporter adhesin head GIN" evidence="2">
    <location>
        <begin position="234"/>
        <end position="321"/>
    </location>
</feature>
<reference evidence="3 4" key="1">
    <citation type="submission" date="2024-04" db="EMBL/GenBank/DDBJ databases">
        <title>A novel species isolated from cricket.</title>
        <authorList>
            <person name="Wang H.-C."/>
        </authorList>
    </citation>
    <scope>NUCLEOTIDE SEQUENCE [LARGE SCALE GENOMIC DNA]</scope>
    <source>
        <strain evidence="3 4">WL0021</strain>
    </source>
</reference>